<comment type="caution">
    <text evidence="2">The sequence shown here is derived from an EMBL/GenBank/DDBJ whole genome shotgun (WGS) entry which is preliminary data.</text>
</comment>
<keyword evidence="1" id="KW-0732">Signal</keyword>
<evidence type="ECO:0000256" key="1">
    <source>
        <dbReference type="SAM" id="SignalP"/>
    </source>
</evidence>
<name>A0ABD0L1Z2_9CAEN</name>
<evidence type="ECO:0000313" key="3">
    <source>
        <dbReference type="Proteomes" id="UP001519460"/>
    </source>
</evidence>
<protein>
    <submittedName>
        <fullName evidence="2">Uncharacterized protein</fullName>
    </submittedName>
</protein>
<dbReference type="AlphaFoldDB" id="A0ABD0L1Z2"/>
<sequence length="339" mass="36961">MAFTVAFILAALTACAQAHRYATGGAIPVAATSRGHLSYGHDTLPAQRGPFLGAGGYDGVGGFDQGFPGLVSGIADGYRSQIRGVLNNVGRHGGCGVTGNDCPIGFECVNNGRGLPYCEEINRLDRFGRNGRRGGFGSIGQGTARGRDTTDIFRYVPSVGRNITDIFRYVSSGGRDTTDNSDMCRQLAGTSRIYSDTCRQVEGAPKIKPIPICVVSWQEHQRYIPMCVVSRQRHHGYIPTCVVRWKGHQRYIPIRVVSWKGTPPIYFDTSVVSWHEHDTFRYVPLAGRGTIYSGMCRQVAGASTIYFDTCHQLTETQTLHCILTHVSSGGIIAIFRCVS</sequence>
<proteinExistence type="predicted"/>
<keyword evidence="3" id="KW-1185">Reference proteome</keyword>
<organism evidence="2 3">
    <name type="scientific">Batillaria attramentaria</name>
    <dbReference type="NCBI Taxonomy" id="370345"/>
    <lineage>
        <taxon>Eukaryota</taxon>
        <taxon>Metazoa</taxon>
        <taxon>Spiralia</taxon>
        <taxon>Lophotrochozoa</taxon>
        <taxon>Mollusca</taxon>
        <taxon>Gastropoda</taxon>
        <taxon>Caenogastropoda</taxon>
        <taxon>Sorbeoconcha</taxon>
        <taxon>Cerithioidea</taxon>
        <taxon>Batillariidae</taxon>
        <taxon>Batillaria</taxon>
    </lineage>
</organism>
<gene>
    <name evidence="2" type="ORF">BaRGS_00015225</name>
</gene>
<reference evidence="2 3" key="1">
    <citation type="journal article" date="2023" name="Sci. Data">
        <title>Genome assembly of the Korean intertidal mud-creeper Batillaria attramentaria.</title>
        <authorList>
            <person name="Patra A.K."/>
            <person name="Ho P.T."/>
            <person name="Jun S."/>
            <person name="Lee S.J."/>
            <person name="Kim Y."/>
            <person name="Won Y.J."/>
        </authorList>
    </citation>
    <scope>NUCLEOTIDE SEQUENCE [LARGE SCALE GENOMIC DNA]</scope>
    <source>
        <strain evidence="2">Wonlab-2016</strain>
    </source>
</reference>
<feature type="signal peptide" evidence="1">
    <location>
        <begin position="1"/>
        <end position="18"/>
    </location>
</feature>
<feature type="chain" id="PRO_5044773196" evidence="1">
    <location>
        <begin position="19"/>
        <end position="339"/>
    </location>
</feature>
<dbReference type="Proteomes" id="UP001519460">
    <property type="component" value="Unassembled WGS sequence"/>
</dbReference>
<dbReference type="EMBL" id="JACVVK020000092">
    <property type="protein sequence ID" value="KAK7493514.1"/>
    <property type="molecule type" value="Genomic_DNA"/>
</dbReference>
<evidence type="ECO:0000313" key="2">
    <source>
        <dbReference type="EMBL" id="KAK7493514.1"/>
    </source>
</evidence>
<accession>A0ABD0L1Z2</accession>